<gene>
    <name evidence="1" type="ORF">ATPR_1001</name>
</gene>
<accession>F7VCA2</accession>
<dbReference type="EMBL" id="BABS01000020">
    <property type="protein sequence ID" value="GAA07997.1"/>
    <property type="molecule type" value="Genomic_DNA"/>
</dbReference>
<evidence type="ECO:0000313" key="2">
    <source>
        <dbReference type="Proteomes" id="UP000004319"/>
    </source>
</evidence>
<sequence length="41" mass="4753">MPGHRASCCEYGFSAEQAEESRAITDFFMTSCIFFMFYNVK</sequence>
<dbReference type="AlphaFoldDB" id="F7VCA2"/>
<evidence type="ECO:0000313" key="1">
    <source>
        <dbReference type="EMBL" id="GAA07997.1"/>
    </source>
</evidence>
<reference evidence="1 2" key="1">
    <citation type="journal article" date="2011" name="Biochem. Biophys. Res. Commun.">
        <title>Increased number of Arginine-based salt bridges contributes to the thermotolerance of thermotolerant acetic acid bacteria, Acetobacter tropicalis SKU1100.</title>
        <authorList>
            <person name="Matsutani M."/>
            <person name="Hirakawa H."/>
            <person name="Nishikura M."/>
            <person name="Soemphol W."/>
            <person name="Ali I.A.I."/>
            <person name="Yakushi T."/>
            <person name="Matsushita K."/>
        </authorList>
    </citation>
    <scope>NUCLEOTIDE SEQUENCE [LARGE SCALE GENOMIC DNA]</scope>
    <source>
        <strain evidence="1 2">NBRC 101654</strain>
    </source>
</reference>
<comment type="caution">
    <text evidence="1">The sequence shown here is derived from an EMBL/GenBank/DDBJ whole genome shotgun (WGS) entry which is preliminary data.</text>
</comment>
<dbReference type="Proteomes" id="UP000004319">
    <property type="component" value="Unassembled WGS sequence"/>
</dbReference>
<proteinExistence type="predicted"/>
<name>F7VCA2_9PROT</name>
<organism evidence="1 2">
    <name type="scientific">Acetobacter tropicalis NBRC 101654</name>
    <dbReference type="NCBI Taxonomy" id="749388"/>
    <lineage>
        <taxon>Bacteria</taxon>
        <taxon>Pseudomonadati</taxon>
        <taxon>Pseudomonadota</taxon>
        <taxon>Alphaproteobacteria</taxon>
        <taxon>Acetobacterales</taxon>
        <taxon>Acetobacteraceae</taxon>
        <taxon>Acetobacter</taxon>
    </lineage>
</organism>
<protein>
    <submittedName>
        <fullName evidence="1">Uncharacterized protein</fullName>
    </submittedName>
</protein>